<sequence length="440" mass="51806">MRGEDIIMMRQEELKRLHLIRKVIEKALTQIEAGNILSLSVRQIRRVTKRVLKEGDKGVIHKSRGRPSPNAIRTDTKNKALRLCKTKYEGFSPTLAAEKLFEINGINLSRETLRNWFKENDIPYQTRKKRPHRSWRERRHHFGAMEQVDGSHHDWFEDRGPKCVLMGYIDDANNNVFARFYDSEGTFPFMDSFKRYVRKYGLPQSVYLDRHPAYKVNNEPSIEDQLNNRDPESQVQRALGELGVEATFAYSPQAKGRIERLFRTFQDRLVKEMRLKGIKSVEEGNEFLNDYLPVYNKRFMVEALEKGDLHRPLPKHINLDKILCKKTERGLNNDSTIAHDKKLYHILDKVYAKKMMVEERIDGRMLITCKGKELKYRQITRRPVKAAPVKPRAFIASKAHKPSMDHPWKRAMYERYQHINSYSQREKGSQKEKEPLLVQA</sequence>
<dbReference type="PROSITE" id="PS50994">
    <property type="entry name" value="INTEGRASE"/>
    <property type="match status" value="1"/>
</dbReference>
<dbReference type="PANTHER" id="PTHR35004">
    <property type="entry name" value="TRANSPOSASE RV3428C-RELATED"/>
    <property type="match status" value="1"/>
</dbReference>
<dbReference type="InterPro" id="IPR009057">
    <property type="entry name" value="Homeodomain-like_sf"/>
</dbReference>
<protein>
    <submittedName>
        <fullName evidence="2">ISNCY family transposase</fullName>
    </submittedName>
</protein>
<evidence type="ECO:0000259" key="1">
    <source>
        <dbReference type="PROSITE" id="PS50994"/>
    </source>
</evidence>
<dbReference type="InterPro" id="IPR036397">
    <property type="entry name" value="RNaseH_sf"/>
</dbReference>
<dbReference type="AlphaFoldDB" id="A0A2M7S4X4"/>
<dbReference type="SUPFAM" id="SSF53098">
    <property type="entry name" value="Ribonuclease H-like"/>
    <property type="match status" value="1"/>
</dbReference>
<evidence type="ECO:0000313" key="3">
    <source>
        <dbReference type="Proteomes" id="UP000229307"/>
    </source>
</evidence>
<accession>A0A2M7S4X4</accession>
<dbReference type="PANTHER" id="PTHR35004:SF7">
    <property type="entry name" value="INTEGRASE PROTEIN"/>
    <property type="match status" value="1"/>
</dbReference>
<feature type="domain" description="Integrase catalytic" evidence="1">
    <location>
        <begin position="127"/>
        <end position="320"/>
    </location>
</feature>
<dbReference type="InterPro" id="IPR047797">
    <property type="entry name" value="ISNCY_transpos"/>
</dbReference>
<name>A0A2M7S4X4_9BACT</name>
<dbReference type="SUPFAM" id="SSF46689">
    <property type="entry name" value="Homeodomain-like"/>
    <property type="match status" value="1"/>
</dbReference>
<dbReference type="GO" id="GO:0003676">
    <property type="term" value="F:nucleic acid binding"/>
    <property type="evidence" value="ECO:0007669"/>
    <property type="project" value="InterPro"/>
</dbReference>
<dbReference type="InterPro" id="IPR001584">
    <property type="entry name" value="Integrase_cat-core"/>
</dbReference>
<evidence type="ECO:0000313" key="2">
    <source>
        <dbReference type="EMBL" id="PIZ14610.1"/>
    </source>
</evidence>
<dbReference type="InterPro" id="IPR012337">
    <property type="entry name" value="RNaseH-like_sf"/>
</dbReference>
<organism evidence="2 3">
    <name type="scientific">Candidatus Desantisbacteria bacterium CG_4_10_14_0_8_um_filter_48_22</name>
    <dbReference type="NCBI Taxonomy" id="1974543"/>
    <lineage>
        <taxon>Bacteria</taxon>
        <taxon>Candidatus Desantisiibacteriota</taxon>
    </lineage>
</organism>
<proteinExistence type="predicted"/>
<reference evidence="3" key="1">
    <citation type="submission" date="2017-09" db="EMBL/GenBank/DDBJ databases">
        <title>Depth-based differentiation of microbial function through sediment-hosted aquifers and enrichment of novel symbionts in the deep terrestrial subsurface.</title>
        <authorList>
            <person name="Probst A.J."/>
            <person name="Ladd B."/>
            <person name="Jarett J.K."/>
            <person name="Geller-Mcgrath D.E."/>
            <person name="Sieber C.M.K."/>
            <person name="Emerson J.B."/>
            <person name="Anantharaman K."/>
            <person name="Thomas B.C."/>
            <person name="Malmstrom R."/>
            <person name="Stieglmeier M."/>
            <person name="Klingl A."/>
            <person name="Woyke T."/>
            <person name="Ryan C.M."/>
            <person name="Banfield J.F."/>
        </authorList>
    </citation>
    <scope>NUCLEOTIDE SEQUENCE [LARGE SCALE GENOMIC DNA]</scope>
</reference>
<dbReference type="GO" id="GO:0015074">
    <property type="term" value="P:DNA integration"/>
    <property type="evidence" value="ECO:0007669"/>
    <property type="project" value="InterPro"/>
</dbReference>
<gene>
    <name evidence="2" type="ORF">COY52_11830</name>
</gene>
<dbReference type="NCBIfam" id="NF033594">
    <property type="entry name" value="transpos_ISNCY_2"/>
    <property type="match status" value="1"/>
</dbReference>
<dbReference type="EMBL" id="PFMR01000323">
    <property type="protein sequence ID" value="PIZ14610.1"/>
    <property type="molecule type" value="Genomic_DNA"/>
</dbReference>
<comment type="caution">
    <text evidence="2">The sequence shown here is derived from an EMBL/GenBank/DDBJ whole genome shotgun (WGS) entry which is preliminary data.</text>
</comment>
<dbReference type="Proteomes" id="UP000229307">
    <property type="component" value="Unassembled WGS sequence"/>
</dbReference>
<dbReference type="Gene3D" id="3.30.420.10">
    <property type="entry name" value="Ribonuclease H-like superfamily/Ribonuclease H"/>
    <property type="match status" value="1"/>
</dbReference>